<dbReference type="Proteomes" id="UP000813444">
    <property type="component" value="Unassembled WGS sequence"/>
</dbReference>
<keyword evidence="2" id="KW-1185">Reference proteome</keyword>
<dbReference type="AlphaFoldDB" id="A0A8K0WJP6"/>
<reference evidence="1" key="1">
    <citation type="journal article" date="2021" name="Nat. Commun.">
        <title>Genetic determinants of endophytism in the Arabidopsis root mycobiome.</title>
        <authorList>
            <person name="Mesny F."/>
            <person name="Miyauchi S."/>
            <person name="Thiergart T."/>
            <person name="Pickel B."/>
            <person name="Atanasova L."/>
            <person name="Karlsson M."/>
            <person name="Huettel B."/>
            <person name="Barry K.W."/>
            <person name="Haridas S."/>
            <person name="Chen C."/>
            <person name="Bauer D."/>
            <person name="Andreopoulos W."/>
            <person name="Pangilinan J."/>
            <person name="LaButti K."/>
            <person name="Riley R."/>
            <person name="Lipzen A."/>
            <person name="Clum A."/>
            <person name="Drula E."/>
            <person name="Henrissat B."/>
            <person name="Kohler A."/>
            <person name="Grigoriev I.V."/>
            <person name="Martin F.M."/>
            <person name="Hacquard S."/>
        </authorList>
    </citation>
    <scope>NUCLEOTIDE SEQUENCE</scope>
    <source>
        <strain evidence="1">MPI-CAGE-CH-0235</strain>
    </source>
</reference>
<dbReference type="EMBL" id="JAGPNK010000038">
    <property type="protein sequence ID" value="KAH7303170.1"/>
    <property type="molecule type" value="Genomic_DNA"/>
</dbReference>
<organism evidence="1 2">
    <name type="scientific">Stachybotrys elegans</name>
    <dbReference type="NCBI Taxonomy" id="80388"/>
    <lineage>
        <taxon>Eukaryota</taxon>
        <taxon>Fungi</taxon>
        <taxon>Dikarya</taxon>
        <taxon>Ascomycota</taxon>
        <taxon>Pezizomycotina</taxon>
        <taxon>Sordariomycetes</taxon>
        <taxon>Hypocreomycetidae</taxon>
        <taxon>Hypocreales</taxon>
        <taxon>Stachybotryaceae</taxon>
        <taxon>Stachybotrys</taxon>
    </lineage>
</organism>
<protein>
    <submittedName>
        <fullName evidence="1">Uncharacterized protein</fullName>
    </submittedName>
</protein>
<comment type="caution">
    <text evidence="1">The sequence shown here is derived from an EMBL/GenBank/DDBJ whole genome shotgun (WGS) entry which is preliminary data.</text>
</comment>
<gene>
    <name evidence="1" type="ORF">B0I35DRAFT_485386</name>
</gene>
<accession>A0A8K0WJP6</accession>
<sequence>MQELSLAPKIQLVAGRHTLDWEGAIDYQRRIVQDLRAGKGDSKLMDVLARFRKTMATDARRMIYGLLGMATDTVGIRPEYGVPPCQLFSNMSEIWTLFARQNLAEVLESYNPGGKSKLHNAWISNNEYLRSLLPLHPNPERDFTATDTTEGDIIVCLDEPKVPVVLRRAALEGNDEQYEFVNVADDGTARSGLISDVRAAVLLVRHNDTDQFMARVRIDAKADFRYNLVKGMRDLFSQSSANDPIYITPGPEHQYTRAATLAPYLEDKLAEVDEGNLNNATIRHLTGVLGATALVTDGSE</sequence>
<proteinExistence type="predicted"/>
<name>A0A8K0WJP6_9HYPO</name>
<dbReference type="OrthoDB" id="3796612at2759"/>
<evidence type="ECO:0000313" key="2">
    <source>
        <dbReference type="Proteomes" id="UP000813444"/>
    </source>
</evidence>
<evidence type="ECO:0000313" key="1">
    <source>
        <dbReference type="EMBL" id="KAH7303170.1"/>
    </source>
</evidence>